<organism evidence="2 3">
    <name type="scientific">Stephania cephalantha</name>
    <dbReference type="NCBI Taxonomy" id="152367"/>
    <lineage>
        <taxon>Eukaryota</taxon>
        <taxon>Viridiplantae</taxon>
        <taxon>Streptophyta</taxon>
        <taxon>Embryophyta</taxon>
        <taxon>Tracheophyta</taxon>
        <taxon>Spermatophyta</taxon>
        <taxon>Magnoliopsida</taxon>
        <taxon>Ranunculales</taxon>
        <taxon>Menispermaceae</taxon>
        <taxon>Menispermoideae</taxon>
        <taxon>Cissampelideae</taxon>
        <taxon>Stephania</taxon>
    </lineage>
</organism>
<evidence type="ECO:0000259" key="1">
    <source>
        <dbReference type="Pfam" id="PF23197"/>
    </source>
</evidence>
<evidence type="ECO:0000313" key="2">
    <source>
        <dbReference type="EMBL" id="KAK9118741.1"/>
    </source>
</evidence>
<dbReference type="AlphaFoldDB" id="A0AAP0IQ87"/>
<dbReference type="PANTHER" id="PTHR33499">
    <property type="entry name" value="OS12G0282400 PROTEIN-RELATED"/>
    <property type="match status" value="1"/>
</dbReference>
<evidence type="ECO:0000313" key="3">
    <source>
        <dbReference type="Proteomes" id="UP001419268"/>
    </source>
</evidence>
<name>A0AAP0IQ87_9MAGN</name>
<dbReference type="Pfam" id="PF23197">
    <property type="entry name" value="IG_AIR9"/>
    <property type="match status" value="1"/>
</dbReference>
<sequence>MHLNTSRDEKVGNRKVKKCIAPGSLGRTRNSMLKARNPIETSTDSYIPSIPKVVNVKMVGDLRVNKKLVITGDVIEGDERLSIAQLFKTLSKEDNSESDIEAITLPKSGKKEFQLPEEAIDHYIIVIYTPVATYSANGDPICVVSDEVVKSSEKRKVRGKNKNLKVASLKVGETYEVKFYNNRPVSDYRKYWSRHLGIMVRDHTMCPIRVKL</sequence>
<feature type="domain" description="AIR9-like A9" evidence="1">
    <location>
        <begin position="53"/>
        <end position="145"/>
    </location>
</feature>
<proteinExistence type="predicted"/>
<protein>
    <recommendedName>
        <fullName evidence="1">AIR9-like A9 domain-containing protein</fullName>
    </recommendedName>
</protein>
<comment type="caution">
    <text evidence="2">The sequence shown here is derived from an EMBL/GenBank/DDBJ whole genome shotgun (WGS) entry which is preliminary data.</text>
</comment>
<dbReference type="EMBL" id="JBBNAG010000007">
    <property type="protein sequence ID" value="KAK9118741.1"/>
    <property type="molecule type" value="Genomic_DNA"/>
</dbReference>
<dbReference type="PANTHER" id="PTHR33499:SF40">
    <property type="entry name" value="TRANSPOSASE-ASSOCIATED DOMAIN-CONTAINING PROTEIN"/>
    <property type="match status" value="1"/>
</dbReference>
<dbReference type="Proteomes" id="UP001419268">
    <property type="component" value="Unassembled WGS sequence"/>
</dbReference>
<accession>A0AAP0IQ87</accession>
<reference evidence="2 3" key="1">
    <citation type="submission" date="2024-01" db="EMBL/GenBank/DDBJ databases">
        <title>Genome assemblies of Stephania.</title>
        <authorList>
            <person name="Yang L."/>
        </authorList>
    </citation>
    <scope>NUCLEOTIDE SEQUENCE [LARGE SCALE GENOMIC DNA]</scope>
    <source>
        <strain evidence="2">JXDWG</strain>
        <tissue evidence="2">Leaf</tissue>
    </source>
</reference>
<dbReference type="InterPro" id="IPR056284">
    <property type="entry name" value="AIR9-like_A9"/>
</dbReference>
<keyword evidence="3" id="KW-1185">Reference proteome</keyword>
<gene>
    <name evidence="2" type="ORF">Scep_016834</name>
</gene>